<dbReference type="FunFam" id="2.170.130.10:FF:000008">
    <property type="entry name" value="SusC/RagA family TonB-linked outer membrane protein"/>
    <property type="match status" value="1"/>
</dbReference>
<keyword evidence="5" id="KW-1185">Reference proteome</keyword>
<dbReference type="InterPro" id="IPR037066">
    <property type="entry name" value="Plug_dom_sf"/>
</dbReference>
<feature type="domain" description="TonB-dependent receptor plug" evidence="3">
    <location>
        <begin position="117"/>
        <end position="224"/>
    </location>
</feature>
<dbReference type="Pfam" id="PF07715">
    <property type="entry name" value="Plug"/>
    <property type="match status" value="1"/>
</dbReference>
<dbReference type="SUPFAM" id="SSF56935">
    <property type="entry name" value="Porins"/>
    <property type="match status" value="1"/>
</dbReference>
<dbReference type="EMBL" id="WJBH02000374">
    <property type="protein sequence ID" value="KAI9549113.1"/>
    <property type="molecule type" value="Genomic_DNA"/>
</dbReference>
<organism evidence="4 5">
    <name type="scientific">Daphnia sinensis</name>
    <dbReference type="NCBI Taxonomy" id="1820382"/>
    <lineage>
        <taxon>Eukaryota</taxon>
        <taxon>Metazoa</taxon>
        <taxon>Ecdysozoa</taxon>
        <taxon>Arthropoda</taxon>
        <taxon>Crustacea</taxon>
        <taxon>Branchiopoda</taxon>
        <taxon>Diplostraca</taxon>
        <taxon>Cladocera</taxon>
        <taxon>Anomopoda</taxon>
        <taxon>Daphniidae</taxon>
        <taxon>Daphnia</taxon>
        <taxon>Daphnia similis group</taxon>
    </lineage>
</organism>
<dbReference type="GO" id="GO:0044718">
    <property type="term" value="P:siderophore transmembrane transport"/>
    <property type="evidence" value="ECO:0007669"/>
    <property type="project" value="TreeGrafter"/>
</dbReference>
<dbReference type="InterPro" id="IPR008969">
    <property type="entry name" value="CarboxyPept-like_regulatory"/>
</dbReference>
<dbReference type="InterPro" id="IPR039426">
    <property type="entry name" value="TonB-dep_rcpt-like"/>
</dbReference>
<feature type="signal peptide" evidence="2">
    <location>
        <begin position="1"/>
        <end position="24"/>
    </location>
</feature>
<evidence type="ECO:0000259" key="3">
    <source>
        <dbReference type="Pfam" id="PF07715"/>
    </source>
</evidence>
<evidence type="ECO:0000313" key="5">
    <source>
        <dbReference type="Proteomes" id="UP000820818"/>
    </source>
</evidence>
<evidence type="ECO:0000256" key="2">
    <source>
        <dbReference type="SAM" id="SignalP"/>
    </source>
</evidence>
<dbReference type="InterPro" id="IPR023997">
    <property type="entry name" value="TonB-dep_OMP_SusC/RagA_CS"/>
</dbReference>
<dbReference type="NCBIfam" id="TIGR04057">
    <property type="entry name" value="SusC_RagA_signa"/>
    <property type="match status" value="1"/>
</dbReference>
<dbReference type="FunFam" id="2.60.40.1120:FF:000003">
    <property type="entry name" value="Outer membrane protein Omp121"/>
    <property type="match status" value="1"/>
</dbReference>
<sequence length="397" mass="42396">MRLKFYTSFAVVLFLMLNVSLAFGQEAQVRGTVSDEAGSPLPGVTILLKGTTKGTTTDLDGNYSISAPATGVLVFSFIGYNAAEVTIGNQSQINVSLDPDLSDLDEIIVVGYGTAKKSQLTGAISSVGNKEIAELPITDARQALQGRAAGVDVVQPGSKPGSAPQVRIRGRRSFNASNEPLYVIDGIPTIGGLEDINPQDITSMEVLKDASATAIYGSRGSNGVVLITTKRGSVGKTVVSLDSYYGISNELGRIEVFDGPSFAEYKRESRRATGAYPEGASSLDNDKRIFEPVELESIALGRSTDYIADLGVVKNQDFSRYTIRINLDHQISKKLKIGLSSLATYSERNGENFNPIGGALEEKPLGKPYDDNGNLIFLPTSDGLRTNPFAEVVPVLK</sequence>
<comment type="caution">
    <text evidence="4">The sequence shown here is derived from an EMBL/GenBank/DDBJ whole genome shotgun (WGS) entry which is preliminary data.</text>
</comment>
<evidence type="ECO:0000256" key="1">
    <source>
        <dbReference type="ARBA" id="ARBA00022729"/>
    </source>
</evidence>
<reference evidence="4" key="1">
    <citation type="submission" date="2022-05" db="EMBL/GenBank/DDBJ databases">
        <title>A multi-omics perspective on studying reproductive biology in Daphnia sinensis.</title>
        <authorList>
            <person name="Jia J."/>
        </authorList>
    </citation>
    <scope>NUCLEOTIDE SEQUENCE</scope>
    <source>
        <strain evidence="4">WSL</strain>
    </source>
</reference>
<feature type="chain" id="PRO_5042266594" description="TonB-dependent receptor plug domain-containing protein" evidence="2">
    <location>
        <begin position="25"/>
        <end position="397"/>
    </location>
</feature>
<dbReference type="PROSITE" id="PS52016">
    <property type="entry name" value="TONB_DEPENDENT_REC_3"/>
    <property type="match status" value="1"/>
</dbReference>
<accession>A0AAD5KSW3</accession>
<dbReference type="GO" id="GO:0015344">
    <property type="term" value="F:siderophore uptake transmembrane transporter activity"/>
    <property type="evidence" value="ECO:0007669"/>
    <property type="project" value="TreeGrafter"/>
</dbReference>
<keyword evidence="1 2" id="KW-0732">Signal</keyword>
<dbReference type="PANTHER" id="PTHR30069">
    <property type="entry name" value="TONB-DEPENDENT OUTER MEMBRANE RECEPTOR"/>
    <property type="match status" value="1"/>
</dbReference>
<dbReference type="SUPFAM" id="SSF49464">
    <property type="entry name" value="Carboxypeptidase regulatory domain-like"/>
    <property type="match status" value="1"/>
</dbReference>
<gene>
    <name evidence="4" type="ORF">GHT06_007264</name>
</gene>
<dbReference type="Proteomes" id="UP000820818">
    <property type="component" value="Unassembled WGS sequence"/>
</dbReference>
<dbReference type="Gene3D" id="2.60.40.1120">
    <property type="entry name" value="Carboxypeptidase-like, regulatory domain"/>
    <property type="match status" value="1"/>
</dbReference>
<dbReference type="Pfam" id="PF13715">
    <property type="entry name" value="CarbopepD_reg_2"/>
    <property type="match status" value="1"/>
</dbReference>
<dbReference type="AlphaFoldDB" id="A0AAD5KSW3"/>
<proteinExistence type="predicted"/>
<dbReference type="PANTHER" id="PTHR30069:SF29">
    <property type="entry name" value="HEMOGLOBIN AND HEMOGLOBIN-HAPTOGLOBIN-BINDING PROTEIN 1-RELATED"/>
    <property type="match status" value="1"/>
</dbReference>
<name>A0AAD5KSW3_9CRUS</name>
<dbReference type="InterPro" id="IPR012910">
    <property type="entry name" value="Plug_dom"/>
</dbReference>
<protein>
    <recommendedName>
        <fullName evidence="3">TonB-dependent receptor plug domain-containing protein</fullName>
    </recommendedName>
</protein>
<evidence type="ECO:0000313" key="4">
    <source>
        <dbReference type="EMBL" id="KAI9549113.1"/>
    </source>
</evidence>
<dbReference type="Gene3D" id="2.170.130.10">
    <property type="entry name" value="TonB-dependent receptor, plug domain"/>
    <property type="match status" value="1"/>
</dbReference>